<evidence type="ECO:0000256" key="9">
    <source>
        <dbReference type="ARBA" id="ARBA00023316"/>
    </source>
</evidence>
<dbReference type="AlphaFoldDB" id="A0A2X0LGK9"/>
<dbReference type="CDD" id="cd04190">
    <property type="entry name" value="Chitin_synth_C"/>
    <property type="match status" value="1"/>
</dbReference>
<evidence type="ECO:0000256" key="8">
    <source>
        <dbReference type="ARBA" id="ARBA00023136"/>
    </source>
</evidence>
<dbReference type="PANTHER" id="PTHR22914:SF9">
    <property type="entry name" value="CHITIN SYNTHASE 1"/>
    <property type="match status" value="1"/>
</dbReference>
<dbReference type="InterPro" id="IPR013616">
    <property type="entry name" value="Chitin_synth_N"/>
</dbReference>
<dbReference type="GO" id="GO:0005886">
    <property type="term" value="C:plasma membrane"/>
    <property type="evidence" value="ECO:0007669"/>
    <property type="project" value="UniProtKB-SubCell"/>
</dbReference>
<dbReference type="GO" id="GO:0030428">
    <property type="term" value="C:cell septum"/>
    <property type="evidence" value="ECO:0007669"/>
    <property type="project" value="TreeGrafter"/>
</dbReference>
<dbReference type="PANTHER" id="PTHR22914">
    <property type="entry name" value="CHITIN SYNTHASE"/>
    <property type="match status" value="1"/>
</dbReference>
<comment type="function">
    <text evidence="10">Polymerizes chitin, a structural polymer of the cell wall and septum, by transferring the sugar moiety of UDP-GlcNAc to the non-reducing end of the growing chitin polymer.</text>
</comment>
<evidence type="ECO:0000256" key="12">
    <source>
        <dbReference type="SAM" id="Phobius"/>
    </source>
</evidence>
<evidence type="ECO:0000256" key="11">
    <source>
        <dbReference type="SAM" id="MobiDB-lite"/>
    </source>
</evidence>
<evidence type="ECO:0000256" key="5">
    <source>
        <dbReference type="ARBA" id="ARBA00022679"/>
    </source>
</evidence>
<keyword evidence="6 12" id="KW-0812">Transmembrane</keyword>
<proteinExistence type="predicted"/>
<evidence type="ECO:0000256" key="4">
    <source>
        <dbReference type="ARBA" id="ARBA00022676"/>
    </source>
</evidence>
<dbReference type="GO" id="GO:0004100">
    <property type="term" value="F:chitin synthase activity"/>
    <property type="evidence" value="ECO:0007669"/>
    <property type="project" value="UniProtKB-EC"/>
</dbReference>
<accession>A0A2X0LGK9</accession>
<dbReference type="EMBL" id="FMWP01000116">
    <property type="protein sequence ID" value="SDA01325.1"/>
    <property type="molecule type" value="Genomic_DNA"/>
</dbReference>
<keyword evidence="8 12" id="KW-0472">Membrane</keyword>
<evidence type="ECO:0000313" key="14">
    <source>
        <dbReference type="EMBL" id="SDA01325.1"/>
    </source>
</evidence>
<feature type="transmembrane region" description="Helical" evidence="12">
    <location>
        <begin position="752"/>
        <end position="771"/>
    </location>
</feature>
<dbReference type="GO" id="GO:0071555">
    <property type="term" value="P:cell wall organization"/>
    <property type="evidence" value="ECO:0007669"/>
    <property type="project" value="UniProtKB-KW"/>
</dbReference>
<feature type="compositionally biased region" description="Polar residues" evidence="11">
    <location>
        <begin position="124"/>
        <end position="139"/>
    </location>
</feature>
<feature type="transmembrane region" description="Helical" evidence="12">
    <location>
        <begin position="1032"/>
        <end position="1058"/>
    </location>
</feature>
<feature type="transmembrane region" description="Helical" evidence="12">
    <location>
        <begin position="998"/>
        <end position="1020"/>
    </location>
</feature>
<keyword evidence="3" id="KW-1003">Cell membrane</keyword>
<keyword evidence="4" id="KW-0328">Glycosyltransferase</keyword>
<dbReference type="OrthoDB" id="26569at2759"/>
<dbReference type="STRING" id="289078.A0A2X0LGK9"/>
<keyword evidence="5" id="KW-0808">Transferase</keyword>
<sequence>MSYYNNNNTDYGGGGGGSDDQGHHEPTPYYATAVPAPGGAPRRTPQPQQQQQQQQHQQPAYDSSYGAGPPASHDPFNAPQYMASPAPPPPPQPYYAQSLQQTNTNTATPGVHDPFANPPASADPYQQPTWAQSAPIPSNTQHPLQQPQPQPPTQYGYPHQQDIADYSTAGAPPQPPHFLNGNSSMPSFQSYNSGAHHPRPDQDEDEPEQPLLSPTAASGRNNRHPRWTTSGSANGAHEGGYDPSAQYNNQPYVGGFDPAMIAGGYGGQPGGFVGDDDDQHSVVRYGRIPQRQPRRYKTVKRVPLFHGNLVLDCQVPPKLLERCPRKDEREFTHMRYTAATCDPDDFLDERYALRQILYDSPRRTELFIVMTMYNEDENLFCRTMSAVMTNIANLCQRDRSKTWGPDGWKKVVVCVVSDGRSKINSRTLSVLAAMGVYQDGVAKNVVAGKPVTAHIYEYTTQISVEASNGNISFKAAERGVVPVQILFCLKEKNAKKINSHRWFFNAFGPILQPNVCILLDVGTKPGAVSLYKLWKTFDLNSNVGGACGEIVASKGHVMKNLLNPLVAAQNFEYKMSNILDKSLESVFGYITVLREFGLASFCFTLHGTDPSASVLLCQTAGAFSAYRYIALQNDPKTGEGPLKEYFKGETLHHDPDADLWTKNMYLAEDRILCWELVAKRNSSWVLSYQRSAFATTDVPDRLADLISQRRRWLNGSFFASLHSSVHFGYIYRSDHTFWRKMWLHVELIYQSFNMFFTWFGLANYYIIFVILTESLADPTFGMTGIHYFNQVVKYYYIALIVCCFLLALGNRPAGAVAWYTTIAVSFALITVYMLVAAILITIKGVTNAKNEITSSGGVFTLSDIFTNAIFRNIVISLLATYGLWLLASLIFLDPAHMFTSLVQYMLLAPSYINIINVYAFCNVQDVTWGTRPEEKVSTDLGTAAAKDGAVDVALPSDEKDINAAYEDACHVLATKLPKEVKKVNEEERMSDAYRNLRTNVVLAWSLTNGALVAAITSTGASNSIGGAGRVNIYMAFVLYSVAGLAAVKFVGCTIYSILWTFQQW</sequence>
<reference evidence="15" key="1">
    <citation type="submission" date="2016-10" db="EMBL/GenBank/DDBJ databases">
        <authorList>
            <person name="Jeantristanb JTB J.-T."/>
            <person name="Ricardo R."/>
        </authorList>
    </citation>
    <scope>NUCLEOTIDE SEQUENCE [LARGE SCALE GENOMIC DNA]</scope>
</reference>
<evidence type="ECO:0000256" key="1">
    <source>
        <dbReference type="ARBA" id="ARBA00004651"/>
    </source>
</evidence>
<evidence type="ECO:0000256" key="6">
    <source>
        <dbReference type="ARBA" id="ARBA00022692"/>
    </source>
</evidence>
<feature type="compositionally biased region" description="Polar residues" evidence="11">
    <location>
        <begin position="180"/>
        <end position="193"/>
    </location>
</feature>
<evidence type="ECO:0000256" key="3">
    <source>
        <dbReference type="ARBA" id="ARBA00022475"/>
    </source>
</evidence>
<dbReference type="InterPro" id="IPR004835">
    <property type="entry name" value="Chitin_synth"/>
</dbReference>
<name>A0A2X0LGK9_9BASI</name>
<dbReference type="Proteomes" id="UP000249723">
    <property type="component" value="Unassembled WGS sequence"/>
</dbReference>
<gene>
    <name evidence="14" type="ORF">BZ3500_MVSOF-1268-A1-R1_CHR10-1G02582</name>
</gene>
<feature type="transmembrane region" description="Helical" evidence="12">
    <location>
        <begin position="816"/>
        <end position="842"/>
    </location>
</feature>
<feature type="region of interest" description="Disordered" evidence="11">
    <location>
        <begin position="1"/>
        <end position="249"/>
    </location>
</feature>
<comment type="subcellular location">
    <subcellularLocation>
        <location evidence="1">Cell membrane</location>
        <topology evidence="1">Multi-pass membrane protein</topology>
    </subcellularLocation>
</comment>
<evidence type="ECO:0000256" key="10">
    <source>
        <dbReference type="ARBA" id="ARBA00024009"/>
    </source>
</evidence>
<evidence type="ECO:0000313" key="15">
    <source>
        <dbReference type="Proteomes" id="UP000249723"/>
    </source>
</evidence>
<evidence type="ECO:0000256" key="2">
    <source>
        <dbReference type="ARBA" id="ARBA00012543"/>
    </source>
</evidence>
<feature type="transmembrane region" description="Helical" evidence="12">
    <location>
        <begin position="869"/>
        <end position="892"/>
    </location>
</feature>
<dbReference type="GO" id="GO:0006031">
    <property type="term" value="P:chitin biosynthetic process"/>
    <property type="evidence" value="ECO:0007669"/>
    <property type="project" value="TreeGrafter"/>
</dbReference>
<feature type="compositionally biased region" description="Low complexity" evidence="11">
    <location>
        <begin position="1"/>
        <end position="10"/>
    </location>
</feature>
<keyword evidence="7 12" id="KW-1133">Transmembrane helix</keyword>
<dbReference type="Pfam" id="PF01644">
    <property type="entry name" value="Chitin_synth_1"/>
    <property type="match status" value="2"/>
</dbReference>
<feature type="compositionally biased region" description="Low complexity" evidence="11">
    <location>
        <begin position="27"/>
        <end position="59"/>
    </location>
</feature>
<evidence type="ECO:0000259" key="13">
    <source>
        <dbReference type="Pfam" id="PF08407"/>
    </source>
</evidence>
<keyword evidence="9" id="KW-0961">Cell wall biogenesis/degradation</keyword>
<dbReference type="EC" id="2.4.1.16" evidence="2"/>
<evidence type="ECO:0000256" key="7">
    <source>
        <dbReference type="ARBA" id="ARBA00022989"/>
    </source>
</evidence>
<keyword evidence="15" id="KW-1185">Reference proteome</keyword>
<feature type="transmembrane region" description="Helical" evidence="12">
    <location>
        <begin position="791"/>
        <end position="809"/>
    </location>
</feature>
<feature type="domain" description="Chitin synthase N-terminal" evidence="13">
    <location>
        <begin position="297"/>
        <end position="365"/>
    </location>
</feature>
<protein>
    <recommendedName>
        <fullName evidence="2">chitin synthase</fullName>
        <ecNumber evidence="2">2.4.1.16</ecNumber>
    </recommendedName>
</protein>
<organism evidence="14 15">
    <name type="scientific">Microbotryum saponariae</name>
    <dbReference type="NCBI Taxonomy" id="289078"/>
    <lineage>
        <taxon>Eukaryota</taxon>
        <taxon>Fungi</taxon>
        <taxon>Dikarya</taxon>
        <taxon>Basidiomycota</taxon>
        <taxon>Pucciniomycotina</taxon>
        <taxon>Microbotryomycetes</taxon>
        <taxon>Microbotryales</taxon>
        <taxon>Microbotryaceae</taxon>
        <taxon>Microbotryum</taxon>
    </lineage>
</organism>
<dbReference type="Pfam" id="PF08407">
    <property type="entry name" value="Chitin_synth_1N"/>
    <property type="match status" value="1"/>
</dbReference>
<feature type="compositionally biased region" description="Polar residues" evidence="11">
    <location>
        <begin position="98"/>
        <end position="108"/>
    </location>
</feature>